<sequence>MSNFDYSKEAHKLIEFTQRCIESVPKDAESFKRMQVELKSRKEFRRTLRSFDLLEKGRYDLLDDHSIEEQIANYPKLTRAFAKVDPDSCKIEYKPPKPRLQEKKNHKDRKTDAKRDHFVERKKQKLMEGAEQNTSLVKTLLGSPYYIDLTQSPPPPPPPPLSATAPLPNPYNFQPQMNLGGGPLLPYHNYPVGSPALAPPYAYAASPYQQQPFLVPQYSIPPPGPHMTSTLPPLDEVRHERPSSQLSKAMKPSRKPSKQKLPKSLRKMRKVAKRYDLDT</sequence>
<organism evidence="2 3">
    <name type="scientific">Zygosaccharomyces rouxii</name>
    <dbReference type="NCBI Taxonomy" id="4956"/>
    <lineage>
        <taxon>Eukaryota</taxon>
        <taxon>Fungi</taxon>
        <taxon>Dikarya</taxon>
        <taxon>Ascomycota</taxon>
        <taxon>Saccharomycotina</taxon>
        <taxon>Saccharomycetes</taxon>
        <taxon>Saccharomycetales</taxon>
        <taxon>Saccharomycetaceae</taxon>
        <taxon>Zygosaccharomyces</taxon>
    </lineage>
</organism>
<dbReference type="Proteomes" id="UP000187013">
    <property type="component" value="Unassembled WGS sequence"/>
</dbReference>
<dbReference type="EMBL" id="BDGX01000045">
    <property type="protein sequence ID" value="GAV55286.1"/>
    <property type="molecule type" value="Genomic_DNA"/>
</dbReference>
<feature type="region of interest" description="Disordered" evidence="1">
    <location>
        <begin position="91"/>
        <end position="116"/>
    </location>
</feature>
<dbReference type="AlphaFoldDB" id="A0A1Q3AHS8"/>
<name>A0A1Q3AHS8_ZYGRO</name>
<proteinExistence type="predicted"/>
<gene>
    <name evidence="2" type="ORF">ZYGR_0AS06100</name>
</gene>
<comment type="caution">
    <text evidence="2">The sequence shown here is derived from an EMBL/GenBank/DDBJ whole genome shotgun (WGS) entry which is preliminary data.</text>
</comment>
<evidence type="ECO:0000313" key="3">
    <source>
        <dbReference type="Proteomes" id="UP000187013"/>
    </source>
</evidence>
<accession>A0A1Q3AHS8</accession>
<reference evidence="2 3" key="1">
    <citation type="submission" date="2016-08" db="EMBL/GenBank/DDBJ databases">
        <title>Draft genome sequence of allopolyploid Zygosaccharomyces rouxii.</title>
        <authorList>
            <person name="Watanabe J."/>
            <person name="Uehara K."/>
            <person name="Mogi Y."/>
            <person name="Tsukioka Y."/>
        </authorList>
    </citation>
    <scope>NUCLEOTIDE SEQUENCE [LARGE SCALE GENOMIC DNA]</scope>
    <source>
        <strain evidence="2 3">NBRC 110957</strain>
    </source>
</reference>
<feature type="region of interest" description="Disordered" evidence="1">
    <location>
        <begin position="218"/>
        <end position="279"/>
    </location>
</feature>
<feature type="compositionally biased region" description="Basic residues" evidence="1">
    <location>
        <begin position="251"/>
        <end position="272"/>
    </location>
</feature>
<evidence type="ECO:0000256" key="1">
    <source>
        <dbReference type="SAM" id="MobiDB-lite"/>
    </source>
</evidence>
<evidence type="ECO:0000313" key="2">
    <source>
        <dbReference type="EMBL" id="GAV55286.1"/>
    </source>
</evidence>
<protein>
    <submittedName>
        <fullName evidence="2">Uncharacterized protein</fullName>
    </submittedName>
</protein>
<dbReference type="OrthoDB" id="4067709at2759"/>